<comment type="caution">
    <text evidence="3">The sequence shown here is derived from an EMBL/GenBank/DDBJ whole genome shotgun (WGS) entry which is preliminary data.</text>
</comment>
<feature type="compositionally biased region" description="Basic and acidic residues" evidence="1">
    <location>
        <begin position="72"/>
        <end position="83"/>
    </location>
</feature>
<keyword evidence="4" id="KW-1185">Reference proteome</keyword>
<dbReference type="EMBL" id="BMFF01000002">
    <property type="protein sequence ID" value="GGC92507.1"/>
    <property type="molecule type" value="Genomic_DNA"/>
</dbReference>
<feature type="chain" id="PRO_5047242247" evidence="2">
    <location>
        <begin position="26"/>
        <end position="105"/>
    </location>
</feature>
<reference evidence="4" key="1">
    <citation type="journal article" date="2019" name="Int. J. Syst. Evol. Microbiol.">
        <title>The Global Catalogue of Microorganisms (GCM) 10K type strain sequencing project: providing services to taxonomists for standard genome sequencing and annotation.</title>
        <authorList>
            <consortium name="The Broad Institute Genomics Platform"/>
            <consortium name="The Broad Institute Genome Sequencing Center for Infectious Disease"/>
            <person name="Wu L."/>
            <person name="Ma J."/>
        </authorList>
    </citation>
    <scope>NUCLEOTIDE SEQUENCE [LARGE SCALE GENOMIC DNA]</scope>
    <source>
        <strain evidence="4">CGMCC 1.12482</strain>
    </source>
</reference>
<dbReference type="Proteomes" id="UP000638188">
    <property type="component" value="Unassembled WGS sequence"/>
</dbReference>
<feature type="compositionally biased region" description="Gly residues" evidence="1">
    <location>
        <begin position="47"/>
        <end position="56"/>
    </location>
</feature>
<feature type="compositionally biased region" description="Polar residues" evidence="1">
    <location>
        <begin position="94"/>
        <end position="105"/>
    </location>
</feature>
<feature type="region of interest" description="Disordered" evidence="1">
    <location>
        <begin position="29"/>
        <end position="105"/>
    </location>
</feature>
<evidence type="ECO:0000313" key="3">
    <source>
        <dbReference type="EMBL" id="GGC92507.1"/>
    </source>
</evidence>
<accession>A0ABQ1P7A4</accession>
<name>A0ABQ1P7A4_9GAMM</name>
<keyword evidence="2" id="KW-0732">Signal</keyword>
<organism evidence="3 4">
    <name type="scientific">Halopseudomonas salina</name>
    <dbReference type="NCBI Taxonomy" id="1323744"/>
    <lineage>
        <taxon>Bacteria</taxon>
        <taxon>Pseudomonadati</taxon>
        <taxon>Pseudomonadota</taxon>
        <taxon>Gammaproteobacteria</taxon>
        <taxon>Pseudomonadales</taxon>
        <taxon>Pseudomonadaceae</taxon>
        <taxon>Halopseudomonas</taxon>
    </lineage>
</organism>
<proteinExistence type="predicted"/>
<dbReference type="RefSeq" id="WP_150276240.1">
    <property type="nucleotide sequence ID" value="NZ_BMFF01000002.1"/>
</dbReference>
<protein>
    <submittedName>
        <fullName evidence="3">Uncharacterized protein</fullName>
    </submittedName>
</protein>
<feature type="signal peptide" evidence="2">
    <location>
        <begin position="1"/>
        <end position="25"/>
    </location>
</feature>
<evidence type="ECO:0000313" key="4">
    <source>
        <dbReference type="Proteomes" id="UP000638188"/>
    </source>
</evidence>
<evidence type="ECO:0000256" key="1">
    <source>
        <dbReference type="SAM" id="MobiDB-lite"/>
    </source>
</evidence>
<gene>
    <name evidence="3" type="ORF">GCM10007418_10070</name>
</gene>
<evidence type="ECO:0000256" key="2">
    <source>
        <dbReference type="SAM" id="SignalP"/>
    </source>
</evidence>
<sequence length="105" mass="10919">MKNRLTYRILAIAMGALLVATQVQAADTTGAHTGSGHRIHQQDNDAGGSGSIGGGPRVVNPDDDNGYQSDSTIHRTGGDERTNADGSEFETDLDGTSNTTFPGDD</sequence>